<accession>A0A5E7FPV6</accession>
<name>A0A5E7FPV6_PSEFL</name>
<dbReference type="RefSeq" id="WP_150800848.1">
    <property type="nucleotide sequence ID" value="NZ_CABVHU010000021.1"/>
</dbReference>
<protein>
    <recommendedName>
        <fullName evidence="4">Chromosome partition protein Smc</fullName>
    </recommendedName>
</protein>
<organism evidence="2 3">
    <name type="scientific">Pseudomonas fluorescens</name>
    <dbReference type="NCBI Taxonomy" id="294"/>
    <lineage>
        <taxon>Bacteria</taxon>
        <taxon>Pseudomonadati</taxon>
        <taxon>Pseudomonadota</taxon>
        <taxon>Gammaproteobacteria</taxon>
        <taxon>Pseudomonadales</taxon>
        <taxon>Pseudomonadaceae</taxon>
        <taxon>Pseudomonas</taxon>
    </lineage>
</organism>
<proteinExistence type="predicted"/>
<reference evidence="2 3" key="1">
    <citation type="submission" date="2019-09" db="EMBL/GenBank/DDBJ databases">
        <authorList>
            <person name="Chandra G."/>
            <person name="Truman W A."/>
        </authorList>
    </citation>
    <scope>NUCLEOTIDE SEQUENCE [LARGE SCALE GENOMIC DNA]</scope>
    <source>
        <strain evidence="2">PS833</strain>
    </source>
</reference>
<dbReference type="OrthoDB" id="9995543at2"/>
<feature type="coiled-coil region" evidence="1">
    <location>
        <begin position="120"/>
        <end position="147"/>
    </location>
</feature>
<dbReference type="EMBL" id="CABVHU010000021">
    <property type="protein sequence ID" value="VVO40287.1"/>
    <property type="molecule type" value="Genomic_DNA"/>
</dbReference>
<evidence type="ECO:0000256" key="1">
    <source>
        <dbReference type="SAM" id="Coils"/>
    </source>
</evidence>
<evidence type="ECO:0008006" key="4">
    <source>
        <dbReference type="Google" id="ProtNLM"/>
    </source>
</evidence>
<dbReference type="AlphaFoldDB" id="A0A5E7FPV6"/>
<dbReference type="Proteomes" id="UP000409037">
    <property type="component" value="Unassembled WGS sequence"/>
</dbReference>
<keyword evidence="1" id="KW-0175">Coiled coil</keyword>
<gene>
    <name evidence="2" type="ORF">PS833_05751</name>
</gene>
<evidence type="ECO:0000313" key="3">
    <source>
        <dbReference type="Proteomes" id="UP000409037"/>
    </source>
</evidence>
<sequence length="238" mass="26979">MAKDKSITINRILRQEFEDGAQKCPRSVPYAIDLGFYHSISTVLLPGYTNKTTFVEFKPGKLQALINSIYAEEGERLAVLLKKSDVKKNKRIKELKKVVAAKDDAIKHGADLIDDLTLSMSLATVRLKRTEKELQESQKTTHEIERKLETARFNAIGHQEEVSELGREVEWLKGALQDLATRHEALQATNTQLMELVDNPNQEAKEEVARMRSSTDLWSKPVIIFNPKLLSGSYQSRS</sequence>
<evidence type="ECO:0000313" key="2">
    <source>
        <dbReference type="EMBL" id="VVO40287.1"/>
    </source>
</evidence>